<sequence>MSREAKPKNFTVARRPRRSRTLAGGSGRNGLDSNSGRRCSDAQLEKIPPTSGCGAATTRTGGPTSCERSSGGLLSRQTIGKDCLAEFLGIISGLVRSGSTATCSTSRTDPAVSADRPSTRNSYLEEALDEAHAFHRQFDALAKWFHKNLAYAEGQEAMLGFELTSELCVSYDAALHRLTGAVQDMFRDRTFVREPGGLALADETLGVVSEILAGGNEAEDERGQRALMRALESLESASPGCGTFHWPQAEPQGRLSPSHVRACWKSVVSVGWVLHDKVQSLAERLQVASREARDQKTYESRLAELSDQLGQVSLKYTTDKSAHQQMKIDLAKEHMEMEAKVRKANLDLAELRQELSFAENVIASSKKDLSEKGRVLEKLQNEVKEIKAEKETALMLSKKSEAEMKRNEAEKKSLSKRVIELEAHLKQSRELAAEHLDRSKVEEERASKLIAQLQDREKQAEAENESRSKRVNELEAELKRSRELAAENATATDESQSQTKALLTRLKRADETIAGQKCLTEKLTYETEILKGIVAVVCQLIGVEKSAVETELIERIRCAALCSAKRVSRLLRHDCVRRLKGLDRSEDEAMGSPGGSLFQDYENYIRTTVSSLCTEQTPMEHTEASCSDTWRRVAKRKLNLGSRQASPTSELTEVDEGSKTGASTPTKVHRAASSGGDAFRSNCASSKRPDFLKTEAKSERSEHLRVHCVRLGESSASVSLPNIVRHYTHQDVRLIHLGESKSAPKTLCGVLQTTDDVARECSAVDLRCSKAFLQLSQLLSCKLVAIWSPCEGYEIHGASTEHLYAIVLSKDPDPARETRCYMVATREGGANPEEPYLYNLAKLTKVKSAQPAAVNCSDPPHWDHVDKASNASGRAPVVEVSEITLIGN</sequence>
<feature type="compositionally biased region" description="Polar residues" evidence="1">
    <location>
        <begin position="641"/>
        <end position="651"/>
    </location>
</feature>
<protein>
    <submittedName>
        <fullName evidence="2">CAP-Gly domain containing linker protein 1-like</fullName>
    </submittedName>
</protein>
<dbReference type="AlphaFoldDB" id="A0A286P9S7"/>
<name>A0A286P9S7_ORYLA</name>
<reference evidence="2" key="1">
    <citation type="journal article" date="2017" name="Nat. Commun.">
        <title>Complete fusion of a transposon and herpesvirus created the Teratorn mobile element in medaka fish.</title>
        <authorList>
            <person name="Inoue Y."/>
            <person name="Saga T."/>
            <person name="Aikawa T."/>
            <person name="Kumagai M."/>
            <person name="Shimada A."/>
            <person name="Kawaguchi Y."/>
            <person name="Naruse K."/>
            <person name="Morishita S."/>
            <person name="Koga A."/>
            <person name="Takeda H."/>
        </authorList>
    </citation>
    <scope>NUCLEOTIDE SEQUENCE</scope>
</reference>
<dbReference type="EMBL" id="LC199500">
    <property type="protein sequence ID" value="BBA49188.1"/>
    <property type="molecule type" value="Genomic_DNA"/>
</dbReference>
<proteinExistence type="predicted"/>
<feature type="compositionally biased region" description="Polar residues" evidence="1">
    <location>
        <begin position="99"/>
        <end position="108"/>
    </location>
</feature>
<evidence type="ECO:0000313" key="2">
    <source>
        <dbReference type="EMBL" id="BBA49188.1"/>
    </source>
</evidence>
<accession>A0A286P9S7</accession>
<feature type="region of interest" description="Disordered" evidence="1">
    <location>
        <begin position="99"/>
        <end position="118"/>
    </location>
</feature>
<feature type="compositionally biased region" description="Basic and acidic residues" evidence="1">
    <location>
        <begin position="454"/>
        <end position="474"/>
    </location>
</feature>
<feature type="compositionally biased region" description="Polar residues" evidence="1">
    <location>
        <begin position="57"/>
        <end position="68"/>
    </location>
</feature>
<evidence type="ECO:0000256" key="1">
    <source>
        <dbReference type="SAM" id="MobiDB-lite"/>
    </source>
</evidence>
<gene>
    <name evidence="2" type="primary">ORF28</name>
</gene>
<organism evidence="2">
    <name type="scientific">Oryzias latipes</name>
    <name type="common">Japanese rice fish</name>
    <name type="synonym">Japanese killifish</name>
    <dbReference type="NCBI Taxonomy" id="8090"/>
    <lineage>
        <taxon>Eukaryota</taxon>
        <taxon>Metazoa</taxon>
        <taxon>Chordata</taxon>
        <taxon>Craniata</taxon>
        <taxon>Vertebrata</taxon>
        <taxon>Euteleostomi</taxon>
        <taxon>Actinopterygii</taxon>
        <taxon>Neopterygii</taxon>
        <taxon>Teleostei</taxon>
        <taxon>Neoteleostei</taxon>
        <taxon>Acanthomorphata</taxon>
        <taxon>Ovalentaria</taxon>
        <taxon>Atherinomorphae</taxon>
        <taxon>Beloniformes</taxon>
        <taxon>Adrianichthyidae</taxon>
        <taxon>Oryziinae</taxon>
        <taxon>Oryzias</taxon>
    </lineage>
</organism>
<feature type="region of interest" description="Disordered" evidence="1">
    <location>
        <begin position="1"/>
        <end position="72"/>
    </location>
</feature>
<feature type="region of interest" description="Disordered" evidence="1">
    <location>
        <begin position="452"/>
        <end position="474"/>
    </location>
</feature>
<feature type="region of interest" description="Disordered" evidence="1">
    <location>
        <begin position="641"/>
        <end position="682"/>
    </location>
</feature>